<dbReference type="Pfam" id="PF00440">
    <property type="entry name" value="TetR_N"/>
    <property type="match status" value="1"/>
</dbReference>
<name>A0A1Q4HIB0_9MYCO</name>
<accession>A0A1Q4HIB0</accession>
<keyword evidence="1" id="KW-0805">Transcription regulation</keyword>
<evidence type="ECO:0000259" key="5">
    <source>
        <dbReference type="PROSITE" id="PS50977"/>
    </source>
</evidence>
<evidence type="ECO:0000313" key="7">
    <source>
        <dbReference type="Proteomes" id="UP000191039"/>
    </source>
</evidence>
<evidence type="ECO:0000256" key="1">
    <source>
        <dbReference type="ARBA" id="ARBA00023015"/>
    </source>
</evidence>
<dbReference type="PANTHER" id="PTHR47506">
    <property type="entry name" value="TRANSCRIPTIONAL REGULATORY PROTEIN"/>
    <property type="match status" value="1"/>
</dbReference>
<dbReference type="SUPFAM" id="SSF48498">
    <property type="entry name" value="Tetracyclin repressor-like, C-terminal domain"/>
    <property type="match status" value="1"/>
</dbReference>
<comment type="caution">
    <text evidence="6">The sequence shown here is derived from an EMBL/GenBank/DDBJ whole genome shotgun (WGS) entry which is preliminary data.</text>
</comment>
<dbReference type="InterPro" id="IPR009057">
    <property type="entry name" value="Homeodomain-like_sf"/>
</dbReference>
<protein>
    <submittedName>
        <fullName evidence="6">TetR family transcriptional regulator</fullName>
    </submittedName>
</protein>
<dbReference type="PROSITE" id="PS50977">
    <property type="entry name" value="HTH_TETR_2"/>
    <property type="match status" value="1"/>
</dbReference>
<dbReference type="EMBL" id="MIJD01000002">
    <property type="protein sequence ID" value="OPE56341.1"/>
    <property type="molecule type" value="Genomic_DNA"/>
</dbReference>
<dbReference type="InterPro" id="IPR036271">
    <property type="entry name" value="Tet_transcr_reg_TetR-rel_C_sf"/>
</dbReference>
<gene>
    <name evidence="6" type="ORF">BV510_00370</name>
</gene>
<sequence>MVAGAADMLGSRGLNATGVRELAKHAGAPLGSVYHYFPGGKAQLAAEAVRWADEQTAAALTRSSAEGPAAMIRDLLDMWRNTLLGSDFRRGCPVLAVAVEDLPGDDTAPRDAAVFAFSAWSTHIAAALRAAGLEHAAAAGTATLVIAAVEGAVAMSRAERSIEPLEVVGAQLQQLLSGLGCPLRP</sequence>
<dbReference type="STRING" id="1801.BRW64_07570"/>
<proteinExistence type="predicted"/>
<organism evidence="6 7">
    <name type="scientific">Mycolicibacterium diernhoferi</name>
    <dbReference type="NCBI Taxonomy" id="1801"/>
    <lineage>
        <taxon>Bacteria</taxon>
        <taxon>Bacillati</taxon>
        <taxon>Actinomycetota</taxon>
        <taxon>Actinomycetes</taxon>
        <taxon>Mycobacteriales</taxon>
        <taxon>Mycobacteriaceae</taxon>
        <taxon>Mycolicibacterium</taxon>
    </lineage>
</organism>
<reference evidence="6 7" key="1">
    <citation type="submission" date="2016-09" db="EMBL/GenBank/DDBJ databases">
        <title>genome sequences of unsequenced Mycobacteria.</title>
        <authorList>
            <person name="Greninger A.L."/>
            <person name="Jerome K.R."/>
            <person name="Mcnair B."/>
            <person name="Wallis C."/>
            <person name="Fang F."/>
        </authorList>
    </citation>
    <scope>NUCLEOTIDE SEQUENCE [LARGE SCALE GENOMIC DNA]</scope>
    <source>
        <strain evidence="6 7">BM1</strain>
    </source>
</reference>
<dbReference type="InterPro" id="IPR054156">
    <property type="entry name" value="YxaF_TetR_C"/>
</dbReference>
<dbReference type="PANTHER" id="PTHR47506:SF3">
    <property type="entry name" value="HTH-TYPE TRANSCRIPTIONAL REGULATOR LMRA"/>
    <property type="match status" value="1"/>
</dbReference>
<feature type="domain" description="HTH tetR-type" evidence="5">
    <location>
        <begin position="1"/>
        <end position="55"/>
    </location>
</feature>
<keyword evidence="3" id="KW-0804">Transcription</keyword>
<dbReference type="Gene3D" id="1.10.357.10">
    <property type="entry name" value="Tetracycline Repressor, domain 2"/>
    <property type="match status" value="1"/>
</dbReference>
<evidence type="ECO:0000256" key="3">
    <source>
        <dbReference type="ARBA" id="ARBA00023163"/>
    </source>
</evidence>
<evidence type="ECO:0000256" key="4">
    <source>
        <dbReference type="PROSITE-ProRule" id="PRU00335"/>
    </source>
</evidence>
<evidence type="ECO:0000256" key="2">
    <source>
        <dbReference type="ARBA" id="ARBA00023125"/>
    </source>
</evidence>
<feature type="DNA-binding region" description="H-T-H motif" evidence="4">
    <location>
        <begin position="18"/>
        <end position="37"/>
    </location>
</feature>
<dbReference type="SUPFAM" id="SSF46689">
    <property type="entry name" value="Homeodomain-like"/>
    <property type="match status" value="1"/>
</dbReference>
<dbReference type="GO" id="GO:0003677">
    <property type="term" value="F:DNA binding"/>
    <property type="evidence" value="ECO:0007669"/>
    <property type="project" value="UniProtKB-UniRule"/>
</dbReference>
<dbReference type="AlphaFoldDB" id="A0A1Q4HIB0"/>
<dbReference type="Proteomes" id="UP000191039">
    <property type="component" value="Unassembled WGS sequence"/>
</dbReference>
<keyword evidence="2 4" id="KW-0238">DNA-binding</keyword>
<evidence type="ECO:0000313" key="6">
    <source>
        <dbReference type="EMBL" id="OPE56341.1"/>
    </source>
</evidence>
<dbReference type="Pfam" id="PF21993">
    <property type="entry name" value="TetR_C_13_2"/>
    <property type="match status" value="1"/>
</dbReference>
<dbReference type="InterPro" id="IPR001647">
    <property type="entry name" value="HTH_TetR"/>
</dbReference>